<feature type="compositionally biased region" description="Acidic residues" evidence="3">
    <location>
        <begin position="627"/>
        <end position="639"/>
    </location>
</feature>
<dbReference type="SUPFAM" id="SSF54236">
    <property type="entry name" value="Ubiquitin-like"/>
    <property type="match status" value="1"/>
</dbReference>
<feature type="compositionally biased region" description="Polar residues" evidence="3">
    <location>
        <begin position="202"/>
        <end position="213"/>
    </location>
</feature>
<evidence type="ECO:0000313" key="6">
    <source>
        <dbReference type="Proteomes" id="UP001497453"/>
    </source>
</evidence>
<dbReference type="Proteomes" id="UP001497453">
    <property type="component" value="Chromosome 6"/>
</dbReference>
<evidence type="ECO:0000259" key="4">
    <source>
        <dbReference type="PROSITE" id="PS50033"/>
    </source>
</evidence>
<dbReference type="InterPro" id="IPR029071">
    <property type="entry name" value="Ubiquitin-like_domsf"/>
</dbReference>
<reference evidence="6" key="1">
    <citation type="submission" date="2024-04" db="EMBL/GenBank/DDBJ databases">
        <authorList>
            <person name="Shaw F."/>
            <person name="Minotto A."/>
        </authorList>
    </citation>
    <scope>NUCLEOTIDE SEQUENCE [LARGE SCALE GENOMIC DNA]</scope>
</reference>
<proteinExistence type="predicted"/>
<dbReference type="PROSITE" id="PS50033">
    <property type="entry name" value="UBX"/>
    <property type="match status" value="1"/>
</dbReference>
<evidence type="ECO:0000256" key="2">
    <source>
        <dbReference type="SAM" id="Coils"/>
    </source>
</evidence>
<feature type="domain" description="UBX" evidence="4">
    <location>
        <begin position="486"/>
        <end position="577"/>
    </location>
</feature>
<organism evidence="5 6">
    <name type="scientific">Somion occarium</name>
    <dbReference type="NCBI Taxonomy" id="3059160"/>
    <lineage>
        <taxon>Eukaryota</taxon>
        <taxon>Fungi</taxon>
        <taxon>Dikarya</taxon>
        <taxon>Basidiomycota</taxon>
        <taxon>Agaricomycotina</taxon>
        <taxon>Agaricomycetes</taxon>
        <taxon>Polyporales</taxon>
        <taxon>Cerrenaceae</taxon>
        <taxon>Somion</taxon>
    </lineage>
</organism>
<dbReference type="PANTHER" id="PTHR23322:SF1">
    <property type="entry name" value="FAS-ASSOCIATED FACTOR 2"/>
    <property type="match status" value="1"/>
</dbReference>
<feature type="coiled-coil region" evidence="2">
    <location>
        <begin position="387"/>
        <end position="461"/>
    </location>
</feature>
<evidence type="ECO:0000256" key="1">
    <source>
        <dbReference type="ARBA" id="ARBA00023054"/>
    </source>
</evidence>
<keyword evidence="1 2" id="KW-0175">Coiled coil</keyword>
<dbReference type="Gene3D" id="3.10.20.90">
    <property type="entry name" value="Phosphatidylinositol 3-kinase Catalytic Subunit, Chain A, domain 1"/>
    <property type="match status" value="1"/>
</dbReference>
<gene>
    <name evidence="5" type="ORF">GFSPODELE1_LOCUS7935</name>
</gene>
<protein>
    <recommendedName>
        <fullName evidence="4">UBX domain-containing protein</fullName>
    </recommendedName>
</protein>
<dbReference type="PANTHER" id="PTHR23322">
    <property type="entry name" value="FAS-ASSOCIATED PROTEIN"/>
    <property type="match status" value="1"/>
</dbReference>
<evidence type="ECO:0000313" key="5">
    <source>
        <dbReference type="EMBL" id="CAL1710664.1"/>
    </source>
</evidence>
<keyword evidence="6" id="KW-1185">Reference proteome</keyword>
<dbReference type="Gene3D" id="3.40.30.10">
    <property type="entry name" value="Glutaredoxin"/>
    <property type="match status" value="1"/>
</dbReference>
<dbReference type="EMBL" id="OZ037949">
    <property type="protein sequence ID" value="CAL1710664.1"/>
    <property type="molecule type" value="Genomic_DNA"/>
</dbReference>
<sequence length="639" mass="71024">MDPNSLSSSQRQALDQLQVITNGGDAEVAISVLDSVSWDVQVSATASFLDIIFDQNPSAPLSISRPSETTTTHVENFDIDDSEQGLLGNEPGARGFRRTNLYPSSPLLIVARPLRFILAILAFPFHILRTLFRLLRIPLPQLPLTLSGLTLYYRAPSAPRPELKTDPRSAAERWVRSLEEETGAICLSRVRSRSGDGASTGVGPSSSSLTSRPAKQGEAAADDCDGILPDFFVGSYEEFARTCAKETDARIGCVILVSEEHDDVPEFKRSTLTDPTFVRLMQDNNFLVWGGDIRDRDAWSASQKLQATTYPFVAFVALQPRRSPSSRAGTTQATLTILSRHQGPSIPAASAPTSAKTLVSHLNDQLLPRVQPFLTRIRAQAVERENLKALESAQREHERAIRAEQDRAFAESQRKDKDRIEARIAEDRRVAEEARRREEAERIEREEAERLQKEKEQWETKRMIWRRWGRRTLLPREPRPTLAEPARGKTIRIGVRMPDGRRGVRFFGEGDSLTAVYAFVDTLFIPDGKEFSSDSDPAVPPEGAPSGEEGLVKAMYDAGRVGEDWWGFKLVLSYPRRDIIWETGKRIADVEGLKAGGQLVIEMVDVGAKAKAKGKAKDIGESKAGQQDEDDGYVTEESD</sequence>
<feature type="region of interest" description="Disordered" evidence="3">
    <location>
        <begin position="192"/>
        <end position="216"/>
    </location>
</feature>
<dbReference type="InterPro" id="IPR050730">
    <property type="entry name" value="UBX_domain-protein"/>
</dbReference>
<evidence type="ECO:0000256" key="3">
    <source>
        <dbReference type="SAM" id="MobiDB-lite"/>
    </source>
</evidence>
<accession>A0ABP1DVL9</accession>
<dbReference type="SMART" id="SM00594">
    <property type="entry name" value="UAS"/>
    <property type="match status" value="1"/>
</dbReference>
<dbReference type="InterPro" id="IPR006577">
    <property type="entry name" value="UAS"/>
</dbReference>
<dbReference type="InterPro" id="IPR001012">
    <property type="entry name" value="UBX_dom"/>
</dbReference>
<feature type="region of interest" description="Disordered" evidence="3">
    <location>
        <begin position="614"/>
        <end position="639"/>
    </location>
</feature>
<name>A0ABP1DVL9_9APHY</name>
<dbReference type="Pfam" id="PF00789">
    <property type="entry name" value="UBX"/>
    <property type="match status" value="1"/>
</dbReference>